<dbReference type="PROSITE" id="PS50297">
    <property type="entry name" value="ANK_REP_REGION"/>
    <property type="match status" value="2"/>
</dbReference>
<feature type="repeat" description="ANK" evidence="3">
    <location>
        <begin position="32"/>
        <end position="64"/>
    </location>
</feature>
<name>A0ABT5HYS1_9CAUL</name>
<dbReference type="Pfam" id="PF12796">
    <property type="entry name" value="Ank_2"/>
    <property type="match status" value="1"/>
</dbReference>
<dbReference type="PROSITE" id="PS50088">
    <property type="entry name" value="ANK_REPEAT"/>
    <property type="match status" value="2"/>
</dbReference>
<dbReference type="Gene3D" id="1.25.40.20">
    <property type="entry name" value="Ankyrin repeat-containing domain"/>
    <property type="match status" value="1"/>
</dbReference>
<dbReference type="PANTHER" id="PTHR24171">
    <property type="entry name" value="ANKYRIN REPEAT DOMAIN-CONTAINING PROTEIN 39-RELATED"/>
    <property type="match status" value="1"/>
</dbReference>
<keyword evidence="5" id="KW-1185">Reference proteome</keyword>
<accession>A0ABT5HYS1</accession>
<comment type="caution">
    <text evidence="4">The sequence shown here is derived from an EMBL/GenBank/DDBJ whole genome shotgun (WGS) entry which is preliminary data.</text>
</comment>
<evidence type="ECO:0000256" key="3">
    <source>
        <dbReference type="PROSITE-ProRule" id="PRU00023"/>
    </source>
</evidence>
<evidence type="ECO:0000256" key="2">
    <source>
        <dbReference type="ARBA" id="ARBA00023043"/>
    </source>
</evidence>
<protein>
    <submittedName>
        <fullName evidence="4">Ankyrin repeat domain-containing protein</fullName>
    </submittedName>
</protein>
<proteinExistence type="predicted"/>
<dbReference type="RefSeq" id="WP_272749735.1">
    <property type="nucleotide sequence ID" value="NZ_JAQQKX010000025.1"/>
</dbReference>
<sequence>MSPRWHALFTKHAWRPERAHLSRDDINAADSDGETLLHIVAFGGDRADVIILIEEGAHINAPGDLGNTPLHLAVMQGHADVVDILLTRGANARLRNEFGETPGDVARHSQRHDLIKRLCKAEIE</sequence>
<feature type="repeat" description="ANK" evidence="3">
    <location>
        <begin position="65"/>
        <end position="97"/>
    </location>
</feature>
<organism evidence="4 5">
    <name type="scientific">Asticcacaulis aquaticus</name>
    <dbReference type="NCBI Taxonomy" id="2984212"/>
    <lineage>
        <taxon>Bacteria</taxon>
        <taxon>Pseudomonadati</taxon>
        <taxon>Pseudomonadota</taxon>
        <taxon>Alphaproteobacteria</taxon>
        <taxon>Caulobacterales</taxon>
        <taxon>Caulobacteraceae</taxon>
        <taxon>Asticcacaulis</taxon>
    </lineage>
</organism>
<gene>
    <name evidence="4" type="ORF">PQU92_18255</name>
</gene>
<dbReference type="SUPFAM" id="SSF48403">
    <property type="entry name" value="Ankyrin repeat"/>
    <property type="match status" value="1"/>
</dbReference>
<keyword evidence="1" id="KW-0677">Repeat</keyword>
<evidence type="ECO:0000256" key="1">
    <source>
        <dbReference type="ARBA" id="ARBA00022737"/>
    </source>
</evidence>
<evidence type="ECO:0000313" key="5">
    <source>
        <dbReference type="Proteomes" id="UP001214854"/>
    </source>
</evidence>
<dbReference type="SMART" id="SM00248">
    <property type="entry name" value="ANK"/>
    <property type="match status" value="2"/>
</dbReference>
<dbReference type="InterPro" id="IPR002110">
    <property type="entry name" value="Ankyrin_rpt"/>
</dbReference>
<reference evidence="4 5" key="1">
    <citation type="submission" date="2023-01" db="EMBL/GenBank/DDBJ databases">
        <title>Novel species of the genus Asticcacaulis isolated from rivers.</title>
        <authorList>
            <person name="Lu H."/>
        </authorList>
    </citation>
    <scope>NUCLEOTIDE SEQUENCE [LARGE SCALE GENOMIC DNA]</scope>
    <source>
        <strain evidence="4 5">BYS171W</strain>
    </source>
</reference>
<dbReference type="InterPro" id="IPR036770">
    <property type="entry name" value="Ankyrin_rpt-contain_sf"/>
</dbReference>
<dbReference type="PANTHER" id="PTHR24171:SF9">
    <property type="entry name" value="ANKYRIN REPEAT DOMAIN-CONTAINING PROTEIN 39"/>
    <property type="match status" value="1"/>
</dbReference>
<dbReference type="EMBL" id="JAQQKX010000025">
    <property type="protein sequence ID" value="MDC7685230.1"/>
    <property type="molecule type" value="Genomic_DNA"/>
</dbReference>
<evidence type="ECO:0000313" key="4">
    <source>
        <dbReference type="EMBL" id="MDC7685230.1"/>
    </source>
</evidence>
<keyword evidence="2 3" id="KW-0040">ANK repeat</keyword>
<dbReference type="Proteomes" id="UP001214854">
    <property type="component" value="Unassembled WGS sequence"/>
</dbReference>